<evidence type="ECO:0000256" key="1">
    <source>
        <dbReference type="ARBA" id="ARBA00004028"/>
    </source>
</evidence>
<feature type="transmembrane region" description="Helical" evidence="9">
    <location>
        <begin position="207"/>
        <end position="225"/>
    </location>
</feature>
<dbReference type="InterPro" id="IPR037185">
    <property type="entry name" value="EmrE-like"/>
</dbReference>
<dbReference type="GO" id="GO:0006865">
    <property type="term" value="P:amino acid transport"/>
    <property type="evidence" value="ECO:0007669"/>
    <property type="project" value="UniProtKB-KW"/>
</dbReference>
<accession>A0A3R9XPZ1</accession>
<evidence type="ECO:0000256" key="6">
    <source>
        <dbReference type="ARBA" id="ARBA00022970"/>
    </source>
</evidence>
<dbReference type="OrthoDB" id="9812899at2"/>
<dbReference type="InterPro" id="IPR000620">
    <property type="entry name" value="EamA_dom"/>
</dbReference>
<feature type="transmembrane region" description="Helical" evidence="9">
    <location>
        <begin position="98"/>
        <end position="116"/>
    </location>
</feature>
<evidence type="ECO:0000256" key="4">
    <source>
        <dbReference type="ARBA" id="ARBA00019341"/>
    </source>
</evidence>
<keyword evidence="5 9" id="KW-0812">Transmembrane</keyword>
<feature type="transmembrane region" description="Helical" evidence="9">
    <location>
        <begin position="123"/>
        <end position="140"/>
    </location>
</feature>
<comment type="similarity">
    <text evidence="3">Belongs to the drug/metabolite transporter (DMT) superfamily. 10 TMS drug/metabolite exporter (DME) (TC 2.A.7.3) family.</text>
</comment>
<feature type="transmembrane region" description="Helical" evidence="9">
    <location>
        <begin position="237"/>
        <end position="255"/>
    </location>
</feature>
<evidence type="ECO:0000313" key="12">
    <source>
        <dbReference type="Proteomes" id="UP000279470"/>
    </source>
</evidence>
<dbReference type="AlphaFoldDB" id="A0A3R9XPZ1"/>
<dbReference type="SUPFAM" id="SSF103481">
    <property type="entry name" value="Multidrug resistance efflux transporter EmrE"/>
    <property type="match status" value="2"/>
</dbReference>
<evidence type="ECO:0000256" key="3">
    <source>
        <dbReference type="ARBA" id="ARBA00009853"/>
    </source>
</evidence>
<evidence type="ECO:0000313" key="11">
    <source>
        <dbReference type="EMBL" id="RST67793.1"/>
    </source>
</evidence>
<comment type="caution">
    <text evidence="11">The sequence shown here is derived from an EMBL/GenBank/DDBJ whole genome shotgun (WGS) entry which is preliminary data.</text>
</comment>
<proteinExistence type="inferred from homology"/>
<feature type="domain" description="EamA" evidence="10">
    <location>
        <begin position="10"/>
        <end position="139"/>
    </location>
</feature>
<feature type="transmembrane region" description="Helical" evidence="9">
    <location>
        <begin position="70"/>
        <end position="92"/>
    </location>
</feature>
<keyword evidence="8 9" id="KW-0472">Membrane</keyword>
<sequence>MHKTLKVNIYGIFWFILSLLLDNINDVIMKYVGNNISSYEIIFFRYLFSVIVLLPFILRKKYSSSTIMRIHFIRGFLLFVGIILWCVGLKVVKLTVVTSINFIMPIFILILARIFLKESFNRIKLIATMLGFIGTIIVINPNSTDFNLTSLVFLISAILFALLDIINKRFAVQESMISMLFYSSLFVLILSIIPVFYNWITPTFNDLFYLFLLGITSNLILYCLLKSFKLIEVSSVAPYRYIELIFSAVLGYIIFDEIPDLTTIIGSAIIIMATVILVYETIIVKKFSKIEKVKLI</sequence>
<keyword evidence="6" id="KW-0813">Transport</keyword>
<dbReference type="GO" id="GO:0016020">
    <property type="term" value="C:membrane"/>
    <property type="evidence" value="ECO:0007669"/>
    <property type="project" value="UniProtKB-SubCell"/>
</dbReference>
<evidence type="ECO:0000259" key="10">
    <source>
        <dbReference type="Pfam" id="PF00892"/>
    </source>
</evidence>
<organism evidence="11 12">
    <name type="scientific">Candidatus Aquarickettsia rohweri</name>
    <dbReference type="NCBI Taxonomy" id="2602574"/>
    <lineage>
        <taxon>Bacteria</taxon>
        <taxon>Pseudomonadati</taxon>
        <taxon>Pseudomonadota</taxon>
        <taxon>Alphaproteobacteria</taxon>
        <taxon>Rickettsiales</taxon>
        <taxon>Candidatus Midichloriaceae</taxon>
        <taxon>Candidatus Aquarickettsia</taxon>
    </lineage>
</organism>
<evidence type="ECO:0000256" key="5">
    <source>
        <dbReference type="ARBA" id="ARBA00022692"/>
    </source>
</evidence>
<name>A0A3R9XPZ1_9RICK</name>
<feature type="transmembrane region" description="Helical" evidence="9">
    <location>
        <begin position="7"/>
        <end position="24"/>
    </location>
</feature>
<keyword evidence="7 9" id="KW-1133">Transmembrane helix</keyword>
<feature type="transmembrane region" description="Helical" evidence="9">
    <location>
        <begin position="36"/>
        <end position="58"/>
    </location>
</feature>
<evidence type="ECO:0000256" key="8">
    <source>
        <dbReference type="ARBA" id="ARBA00023136"/>
    </source>
</evidence>
<feature type="transmembrane region" description="Helical" evidence="9">
    <location>
        <begin position="261"/>
        <end position="284"/>
    </location>
</feature>
<feature type="transmembrane region" description="Helical" evidence="9">
    <location>
        <begin position="179"/>
        <end position="201"/>
    </location>
</feature>
<comment type="subcellular location">
    <subcellularLocation>
        <location evidence="2">Membrane</location>
        <topology evidence="2">Multi-pass membrane protein</topology>
    </subcellularLocation>
</comment>
<dbReference type="Proteomes" id="UP000279470">
    <property type="component" value="Unassembled WGS sequence"/>
</dbReference>
<evidence type="ECO:0000256" key="7">
    <source>
        <dbReference type="ARBA" id="ARBA00022989"/>
    </source>
</evidence>
<evidence type="ECO:0000256" key="9">
    <source>
        <dbReference type="SAM" id="Phobius"/>
    </source>
</evidence>
<feature type="domain" description="EamA" evidence="10">
    <location>
        <begin position="151"/>
        <end position="278"/>
    </location>
</feature>
<dbReference type="RefSeq" id="WP_126044659.1">
    <property type="nucleotide sequence ID" value="NZ_RXFM01000031.1"/>
</dbReference>
<comment type="function">
    <text evidence="1">Transports S-adenosylmethionine.</text>
</comment>
<feature type="transmembrane region" description="Helical" evidence="9">
    <location>
        <begin position="146"/>
        <end position="167"/>
    </location>
</feature>
<protein>
    <recommendedName>
        <fullName evidence="4">S-adenosylmethionine uptake transporter</fullName>
    </recommendedName>
</protein>
<dbReference type="PANTHER" id="PTHR22911:SF6">
    <property type="entry name" value="SOLUTE CARRIER FAMILY 35 MEMBER G1"/>
    <property type="match status" value="1"/>
</dbReference>
<gene>
    <name evidence="11" type="ORF">EIC27_02945</name>
</gene>
<dbReference type="EMBL" id="RXFM01000031">
    <property type="protein sequence ID" value="RST67793.1"/>
    <property type="molecule type" value="Genomic_DNA"/>
</dbReference>
<evidence type="ECO:0000256" key="2">
    <source>
        <dbReference type="ARBA" id="ARBA00004141"/>
    </source>
</evidence>
<keyword evidence="12" id="KW-1185">Reference proteome</keyword>
<dbReference type="Pfam" id="PF00892">
    <property type="entry name" value="EamA"/>
    <property type="match status" value="2"/>
</dbReference>
<dbReference type="PANTHER" id="PTHR22911">
    <property type="entry name" value="ACYL-MALONYL CONDENSING ENZYME-RELATED"/>
    <property type="match status" value="1"/>
</dbReference>
<reference evidence="12" key="1">
    <citation type="submission" date="2018-11" db="EMBL/GenBank/DDBJ databases">
        <title>Phylogenetic, genomic, and biogeographic characterization of a novel and ubiquitous marine invertebrate-associated Rickettsiales parasite, Candidatus Marinoinvertebrata rohwerii, gen. nov., sp. nov.</title>
        <authorList>
            <person name="Klinges J.G."/>
            <person name="Rosales S.M."/>
            <person name="Mcminds R."/>
            <person name="Shaver E.C."/>
            <person name="Shantz A."/>
            <person name="Peters E.C."/>
            <person name="Burkepile D.E."/>
            <person name="Silliman B.R."/>
            <person name="Vega Thurber R.L."/>
        </authorList>
    </citation>
    <scope>NUCLEOTIDE SEQUENCE [LARGE SCALE GENOMIC DNA]</scope>
    <source>
        <strain evidence="12">a_cerv_44</strain>
    </source>
</reference>
<keyword evidence="6" id="KW-0029">Amino-acid transport</keyword>